<accession>A0A1F5WYJ1</accession>
<protein>
    <recommendedName>
        <fullName evidence="3">HicB-like antitoxin of toxin-antitoxin system domain-containing protein</fullName>
    </recommendedName>
</protein>
<name>A0A1F5WYJ1_9BACT</name>
<sequence>MTKFNVQLPVSVFKEGKHFVAFTPALDLSTSGKTHEQAMERFSEIVEIFFAEIMKKGSMEEVLLSLGWEKIKKQWNPPNLISQESKQIKLAIR</sequence>
<evidence type="ECO:0000313" key="2">
    <source>
        <dbReference type="Proteomes" id="UP000178114"/>
    </source>
</evidence>
<dbReference type="Proteomes" id="UP000178114">
    <property type="component" value="Unassembled WGS sequence"/>
</dbReference>
<evidence type="ECO:0000313" key="1">
    <source>
        <dbReference type="EMBL" id="OGF80725.1"/>
    </source>
</evidence>
<dbReference type="InterPro" id="IPR035069">
    <property type="entry name" value="TTHA1013/TTHA0281-like"/>
</dbReference>
<comment type="caution">
    <text evidence="1">The sequence shown here is derived from an EMBL/GenBank/DDBJ whole genome shotgun (WGS) entry which is preliminary data.</text>
</comment>
<proteinExistence type="predicted"/>
<organism evidence="1 2">
    <name type="scientific">Candidatus Giovannonibacteria bacterium RIFCSPLOWO2_01_FULL_45_34</name>
    <dbReference type="NCBI Taxonomy" id="1798351"/>
    <lineage>
        <taxon>Bacteria</taxon>
        <taxon>Candidatus Giovannoniibacteriota</taxon>
    </lineage>
</organism>
<dbReference type="AlphaFoldDB" id="A0A1F5WYJ1"/>
<reference evidence="1 2" key="1">
    <citation type="journal article" date="2016" name="Nat. Commun.">
        <title>Thousands of microbial genomes shed light on interconnected biogeochemical processes in an aquifer system.</title>
        <authorList>
            <person name="Anantharaman K."/>
            <person name="Brown C.T."/>
            <person name="Hug L.A."/>
            <person name="Sharon I."/>
            <person name="Castelle C.J."/>
            <person name="Probst A.J."/>
            <person name="Thomas B.C."/>
            <person name="Singh A."/>
            <person name="Wilkins M.J."/>
            <person name="Karaoz U."/>
            <person name="Brodie E.L."/>
            <person name="Williams K.H."/>
            <person name="Hubbard S.S."/>
            <person name="Banfield J.F."/>
        </authorList>
    </citation>
    <scope>NUCLEOTIDE SEQUENCE [LARGE SCALE GENOMIC DNA]</scope>
</reference>
<dbReference type="SUPFAM" id="SSF143100">
    <property type="entry name" value="TTHA1013/TTHA0281-like"/>
    <property type="match status" value="1"/>
</dbReference>
<evidence type="ECO:0008006" key="3">
    <source>
        <dbReference type="Google" id="ProtNLM"/>
    </source>
</evidence>
<dbReference type="EMBL" id="MFID01000030">
    <property type="protein sequence ID" value="OGF80725.1"/>
    <property type="molecule type" value="Genomic_DNA"/>
</dbReference>
<gene>
    <name evidence="1" type="ORF">A2930_03620</name>
</gene>